<feature type="compositionally biased region" description="Low complexity" evidence="9">
    <location>
        <begin position="224"/>
        <end position="234"/>
    </location>
</feature>
<dbReference type="InterPro" id="IPR001878">
    <property type="entry name" value="Znf_CCHC"/>
</dbReference>
<keyword evidence="3" id="KW-0507">mRNA processing</keyword>
<accession>A0A0H2RZM9</accession>
<dbReference type="InParanoid" id="A0A0H2RZM9"/>
<dbReference type="Proteomes" id="UP000053477">
    <property type="component" value="Unassembled WGS sequence"/>
</dbReference>
<evidence type="ECO:0000256" key="8">
    <source>
        <dbReference type="PROSITE-ProRule" id="PRU00047"/>
    </source>
</evidence>
<dbReference type="EMBL" id="KQ085937">
    <property type="protein sequence ID" value="KLO14923.1"/>
    <property type="molecule type" value="Genomic_DNA"/>
</dbReference>
<dbReference type="GO" id="GO:0008270">
    <property type="term" value="F:zinc ion binding"/>
    <property type="evidence" value="ECO:0007669"/>
    <property type="project" value="UniProtKB-KW"/>
</dbReference>
<feature type="compositionally biased region" description="Acidic residues" evidence="9">
    <location>
        <begin position="370"/>
        <end position="381"/>
    </location>
</feature>
<dbReference type="Pfam" id="PF04046">
    <property type="entry name" value="PSP"/>
    <property type="match status" value="1"/>
</dbReference>
<dbReference type="PANTHER" id="PTHR13316:SF0">
    <property type="entry name" value="ZINC FINGER CCHC DOMAIN-CONTAINING PROTEIN 8"/>
    <property type="match status" value="1"/>
</dbReference>
<dbReference type="GO" id="GO:0003723">
    <property type="term" value="F:RNA binding"/>
    <property type="evidence" value="ECO:0007669"/>
    <property type="project" value="TreeGrafter"/>
</dbReference>
<gene>
    <name evidence="11" type="ORF">SCHPADRAFT_850420</name>
</gene>
<evidence type="ECO:0000313" key="12">
    <source>
        <dbReference type="Proteomes" id="UP000053477"/>
    </source>
</evidence>
<evidence type="ECO:0000256" key="4">
    <source>
        <dbReference type="ARBA" id="ARBA00022723"/>
    </source>
</evidence>
<name>A0A0H2RZM9_9AGAM</name>
<keyword evidence="7" id="KW-0539">Nucleus</keyword>
<keyword evidence="6" id="KW-0862">Zinc</keyword>
<dbReference type="InterPro" id="IPR006568">
    <property type="entry name" value="PSP_pro-rich"/>
</dbReference>
<protein>
    <recommendedName>
        <fullName evidence="10">CCHC-type domain-containing protein</fullName>
    </recommendedName>
</protein>
<dbReference type="PANTHER" id="PTHR13316">
    <property type="entry name" value="ZINC FINGER, CCHC DOMAIN CONTAINING 8"/>
    <property type="match status" value="1"/>
</dbReference>
<evidence type="ECO:0000256" key="1">
    <source>
        <dbReference type="ARBA" id="ARBA00004642"/>
    </source>
</evidence>
<dbReference type="SUPFAM" id="SSF57756">
    <property type="entry name" value="Retrovirus zinc finger-like domains"/>
    <property type="match status" value="1"/>
</dbReference>
<comment type="subcellular location">
    <subcellularLocation>
        <location evidence="1">Nucleus</location>
        <location evidence="1">Nucleoplasm</location>
    </subcellularLocation>
</comment>
<evidence type="ECO:0000259" key="10">
    <source>
        <dbReference type="PROSITE" id="PS50158"/>
    </source>
</evidence>
<proteinExistence type="inferred from homology"/>
<feature type="compositionally biased region" description="Pro residues" evidence="9">
    <location>
        <begin position="307"/>
        <end position="327"/>
    </location>
</feature>
<keyword evidence="12" id="KW-1185">Reference proteome</keyword>
<evidence type="ECO:0000256" key="3">
    <source>
        <dbReference type="ARBA" id="ARBA00022664"/>
    </source>
</evidence>
<evidence type="ECO:0000313" key="11">
    <source>
        <dbReference type="EMBL" id="KLO14923.1"/>
    </source>
</evidence>
<evidence type="ECO:0000256" key="5">
    <source>
        <dbReference type="ARBA" id="ARBA00022771"/>
    </source>
</evidence>
<feature type="region of interest" description="Disordered" evidence="9">
    <location>
        <begin position="213"/>
        <end position="237"/>
    </location>
</feature>
<evidence type="ECO:0000256" key="2">
    <source>
        <dbReference type="ARBA" id="ARBA00007497"/>
    </source>
</evidence>
<dbReference type="STRING" id="27342.A0A0H2RZM9"/>
<dbReference type="Pfam" id="PF00098">
    <property type="entry name" value="zf-CCHC"/>
    <property type="match status" value="1"/>
</dbReference>
<dbReference type="Gene3D" id="4.10.60.10">
    <property type="entry name" value="Zinc finger, CCHC-type"/>
    <property type="match status" value="1"/>
</dbReference>
<dbReference type="InterPro" id="IPR036875">
    <property type="entry name" value="Znf_CCHC_sf"/>
</dbReference>
<dbReference type="GO" id="GO:0006397">
    <property type="term" value="P:mRNA processing"/>
    <property type="evidence" value="ECO:0007669"/>
    <property type="project" value="UniProtKB-KW"/>
</dbReference>
<dbReference type="AlphaFoldDB" id="A0A0H2RZM9"/>
<dbReference type="OrthoDB" id="429967at2759"/>
<feature type="domain" description="CCHC-type" evidence="10">
    <location>
        <begin position="62"/>
        <end position="78"/>
    </location>
</feature>
<sequence length="381" mass="43074">MTPFDESLFYSDANGMGSGECHAREYFEWREHLVSSNFNGQILGISESLESEVDFVERTEQRCFNCGVEGHAVRSCPEPRNPQLIALSRAMYQFYRDLEGRESASDPERLHVVEEWSTQRLHWLDHFSPGEIKGELLREALGLSEGDKGENVEWLSNMLIWGYPKGWLGPSDPRRAIRQRILGPSVNHDDSLEFNFIVFGEDGDDEHLVVKPRQGDLEGDNYSDDTSSVSSTDTLRSHPDGLKLRRWAVYQTTLFSSELLPAYSGLPLPSMEEEDLPLIITDQLTDDFTFTEDRATLWMRLSEQNHAPPPPPSSTPPPPPPPPPPDDLVPVPDDVSGWSSFQASSGIRDWCCLPFSSDNVSKTLDRKVEEDVEEEDMDLSD</sequence>
<evidence type="ECO:0000256" key="6">
    <source>
        <dbReference type="ARBA" id="ARBA00022833"/>
    </source>
</evidence>
<dbReference type="PROSITE" id="PS50158">
    <property type="entry name" value="ZF_CCHC"/>
    <property type="match status" value="1"/>
</dbReference>
<dbReference type="SMART" id="SM00343">
    <property type="entry name" value="ZnF_C2HC"/>
    <property type="match status" value="1"/>
</dbReference>
<feature type="region of interest" description="Disordered" evidence="9">
    <location>
        <begin position="303"/>
        <end position="340"/>
    </location>
</feature>
<keyword evidence="5 8" id="KW-0863">Zinc-finger</keyword>
<feature type="region of interest" description="Disordered" evidence="9">
    <location>
        <begin position="353"/>
        <end position="381"/>
    </location>
</feature>
<organism evidence="11 12">
    <name type="scientific">Schizopora paradoxa</name>
    <dbReference type="NCBI Taxonomy" id="27342"/>
    <lineage>
        <taxon>Eukaryota</taxon>
        <taxon>Fungi</taxon>
        <taxon>Dikarya</taxon>
        <taxon>Basidiomycota</taxon>
        <taxon>Agaricomycotina</taxon>
        <taxon>Agaricomycetes</taxon>
        <taxon>Hymenochaetales</taxon>
        <taxon>Schizoporaceae</taxon>
        <taxon>Schizopora</taxon>
    </lineage>
</organism>
<dbReference type="InterPro" id="IPR052115">
    <property type="entry name" value="NEXT_complex_subunit_ZCCHC8"/>
</dbReference>
<evidence type="ECO:0000256" key="7">
    <source>
        <dbReference type="ARBA" id="ARBA00023242"/>
    </source>
</evidence>
<reference evidence="11 12" key="1">
    <citation type="submission" date="2015-04" db="EMBL/GenBank/DDBJ databases">
        <title>Complete genome sequence of Schizopora paradoxa KUC8140, a cosmopolitan wood degrader in East Asia.</title>
        <authorList>
            <consortium name="DOE Joint Genome Institute"/>
            <person name="Min B."/>
            <person name="Park H."/>
            <person name="Jang Y."/>
            <person name="Kim J.-J."/>
            <person name="Kim K.H."/>
            <person name="Pangilinan J."/>
            <person name="Lipzen A."/>
            <person name="Riley R."/>
            <person name="Grigoriev I.V."/>
            <person name="Spatafora J.W."/>
            <person name="Choi I.-G."/>
        </authorList>
    </citation>
    <scope>NUCLEOTIDE SEQUENCE [LARGE SCALE GENOMIC DNA]</scope>
    <source>
        <strain evidence="11 12">KUC8140</strain>
    </source>
</reference>
<keyword evidence="4" id="KW-0479">Metal-binding</keyword>
<dbReference type="GO" id="GO:0071013">
    <property type="term" value="C:catalytic step 2 spliceosome"/>
    <property type="evidence" value="ECO:0007669"/>
    <property type="project" value="TreeGrafter"/>
</dbReference>
<dbReference type="GO" id="GO:0005654">
    <property type="term" value="C:nucleoplasm"/>
    <property type="evidence" value="ECO:0007669"/>
    <property type="project" value="UniProtKB-SubCell"/>
</dbReference>
<evidence type="ECO:0000256" key="9">
    <source>
        <dbReference type="SAM" id="MobiDB-lite"/>
    </source>
</evidence>
<comment type="similarity">
    <text evidence="2">Belongs to the ZCCHC8 family.</text>
</comment>